<proteinExistence type="predicted"/>
<dbReference type="AlphaFoldDB" id="A0AB37QL72"/>
<organism evidence="1 2">
    <name type="scientific">Pseudomonas coronafaciens pv. garcae</name>
    <dbReference type="NCBI Taxonomy" id="251653"/>
    <lineage>
        <taxon>Bacteria</taxon>
        <taxon>Pseudomonadati</taxon>
        <taxon>Pseudomonadota</taxon>
        <taxon>Gammaproteobacteria</taxon>
        <taxon>Pseudomonadales</taxon>
        <taxon>Pseudomonadaceae</taxon>
        <taxon>Pseudomonas</taxon>
        <taxon>Pseudomonas coronafaciens</taxon>
    </lineage>
</organism>
<dbReference type="RefSeq" id="WP_147467283.1">
    <property type="nucleotide sequence ID" value="NZ_RBSH01000269.1"/>
</dbReference>
<evidence type="ECO:0000313" key="1">
    <source>
        <dbReference type="EMBL" id="RMR96368.1"/>
    </source>
</evidence>
<dbReference type="EMBL" id="RBSH01000269">
    <property type="protein sequence ID" value="RMR96368.1"/>
    <property type="molecule type" value="Genomic_DNA"/>
</dbReference>
<accession>A0AB37QL72</accession>
<comment type="caution">
    <text evidence="1">The sequence shown here is derived from an EMBL/GenBank/DDBJ whole genome shotgun (WGS) entry which is preliminary data.</text>
</comment>
<evidence type="ECO:0000313" key="2">
    <source>
        <dbReference type="Proteomes" id="UP000272613"/>
    </source>
</evidence>
<dbReference type="Proteomes" id="UP000272613">
    <property type="component" value="Unassembled WGS sequence"/>
</dbReference>
<gene>
    <name evidence="1" type="ORF">ALP74_02724</name>
</gene>
<reference evidence="1 2" key="1">
    <citation type="submission" date="2018-08" db="EMBL/GenBank/DDBJ databases">
        <title>Recombination of ecologically and evolutionarily significant loci maintains genetic cohesion in the Pseudomonas syringae species complex.</title>
        <authorList>
            <person name="Dillon M."/>
            <person name="Thakur S."/>
            <person name="Almeida R.N.D."/>
            <person name="Weir B.S."/>
            <person name="Guttman D.S."/>
        </authorList>
    </citation>
    <scope>NUCLEOTIDE SEQUENCE [LARGE SCALE GENOMIC DNA]</scope>
    <source>
        <strain evidence="1 2">ICMP 5019</strain>
    </source>
</reference>
<protein>
    <submittedName>
        <fullName evidence="1">Type III restriction-modifcation system, restriction/helicase subunit</fullName>
    </submittedName>
</protein>
<name>A0AB37QL72_9PSED</name>
<sequence>MAKESYWKDGQGRLDSIQWKVAQKYISDSYYAVFDEDSAGEAADLVCLKEGLIIRVALIYCKFSGASTSGERVKDAVEVCSQAVRSAKWKWRFGDLCRHLLGREERLKTLARPTRFFHGNAAKLDELLRQSRFKPIEADVLIAQTGISATARSADQNMVIVAAMVYFKETIG</sequence>